<keyword evidence="2" id="KW-1185">Reference proteome</keyword>
<dbReference type="Proteomes" id="UP000821865">
    <property type="component" value="Chromosome 6"/>
</dbReference>
<sequence length="590" mass="64600">MISPVSSFVLISLAALGSAVTPPLVQPFQVSLSTRRQPDSPHNVSHGLSVDRESQQRNHDRLFVEEGRNASDHVVPLPSHRWPKYSRVVIGGDHHSQDKVVAIATDRPAETRGVDLLHEFFRTNQVVIYIACSCVLMGLVLVFTLMTVYGGRRGSSSSRPGSSASWAQFAESYPLLDGSPRRVGQSSPAPQLQGSSDEDDENKRVVSKNNEKEVDCSTAVQCELGRRGSRSLDYAPSEISDGQWSTTWSLPGEPPQVIIKSKPFVKRCEIHIHASQPIEMFPGRLLDLCNQDAPLTFLALLPHGRQHRSKWLAHSRHSEVFRVTSLLRRTVLKVVPVTGDFTEQQVGTIASAIQCCLIVCVFDQFPEWLLRGCGREFDSSNESLADSLASEMAGTDGSSDASDLFVAFRRWKGTNQCCLTRHFIVFELCYAGKPLSRISLRSAVQGRSLVQQAACCVAVAERALGFRHTSVDADKLLVAVTDAACLEYRLPDRTPLLVESAGDKKDDDAGFQGNSTDSAASDCSGGGSPRFYGNVMWLGAVMDSVVNKLRSEVPGSRALAERSVLEELLSWQARLQQCNSADEFVATLGL</sequence>
<gene>
    <name evidence="1" type="ORF">HPB49_019672</name>
</gene>
<evidence type="ECO:0000313" key="2">
    <source>
        <dbReference type="Proteomes" id="UP000821865"/>
    </source>
</evidence>
<comment type="caution">
    <text evidence="1">The sequence shown here is derived from an EMBL/GenBank/DDBJ whole genome shotgun (WGS) entry which is preliminary data.</text>
</comment>
<accession>A0ACB8CM97</accession>
<protein>
    <submittedName>
        <fullName evidence="1">Uncharacterized protein</fullName>
    </submittedName>
</protein>
<proteinExistence type="predicted"/>
<dbReference type="EMBL" id="CM023475">
    <property type="protein sequence ID" value="KAH7946046.1"/>
    <property type="molecule type" value="Genomic_DNA"/>
</dbReference>
<name>A0ACB8CM97_DERSI</name>
<reference evidence="1" key="1">
    <citation type="submission" date="2020-05" db="EMBL/GenBank/DDBJ databases">
        <title>Large-scale comparative analyses of tick genomes elucidate their genetic diversity and vector capacities.</title>
        <authorList>
            <person name="Jia N."/>
            <person name="Wang J."/>
            <person name="Shi W."/>
            <person name="Du L."/>
            <person name="Sun Y."/>
            <person name="Zhan W."/>
            <person name="Jiang J."/>
            <person name="Wang Q."/>
            <person name="Zhang B."/>
            <person name="Ji P."/>
            <person name="Sakyi L.B."/>
            <person name="Cui X."/>
            <person name="Yuan T."/>
            <person name="Jiang B."/>
            <person name="Yang W."/>
            <person name="Lam T.T.-Y."/>
            <person name="Chang Q."/>
            <person name="Ding S."/>
            <person name="Wang X."/>
            <person name="Zhu J."/>
            <person name="Ruan X."/>
            <person name="Zhao L."/>
            <person name="Wei J."/>
            <person name="Que T."/>
            <person name="Du C."/>
            <person name="Cheng J."/>
            <person name="Dai P."/>
            <person name="Han X."/>
            <person name="Huang E."/>
            <person name="Gao Y."/>
            <person name="Liu J."/>
            <person name="Shao H."/>
            <person name="Ye R."/>
            <person name="Li L."/>
            <person name="Wei W."/>
            <person name="Wang X."/>
            <person name="Wang C."/>
            <person name="Yang T."/>
            <person name="Huo Q."/>
            <person name="Li W."/>
            <person name="Guo W."/>
            <person name="Chen H."/>
            <person name="Zhou L."/>
            <person name="Ni X."/>
            <person name="Tian J."/>
            <person name="Zhou Y."/>
            <person name="Sheng Y."/>
            <person name="Liu T."/>
            <person name="Pan Y."/>
            <person name="Xia L."/>
            <person name="Li J."/>
            <person name="Zhao F."/>
            <person name="Cao W."/>
        </authorList>
    </citation>
    <scope>NUCLEOTIDE SEQUENCE</scope>
    <source>
        <strain evidence="1">Dsil-2018</strain>
    </source>
</reference>
<evidence type="ECO:0000313" key="1">
    <source>
        <dbReference type="EMBL" id="KAH7946046.1"/>
    </source>
</evidence>
<organism evidence="1 2">
    <name type="scientific">Dermacentor silvarum</name>
    <name type="common">Tick</name>
    <dbReference type="NCBI Taxonomy" id="543639"/>
    <lineage>
        <taxon>Eukaryota</taxon>
        <taxon>Metazoa</taxon>
        <taxon>Ecdysozoa</taxon>
        <taxon>Arthropoda</taxon>
        <taxon>Chelicerata</taxon>
        <taxon>Arachnida</taxon>
        <taxon>Acari</taxon>
        <taxon>Parasitiformes</taxon>
        <taxon>Ixodida</taxon>
        <taxon>Ixodoidea</taxon>
        <taxon>Ixodidae</taxon>
        <taxon>Rhipicephalinae</taxon>
        <taxon>Dermacentor</taxon>
    </lineage>
</organism>